<comment type="similarity">
    <text evidence="10">Belongs to the CRISPR-associated endonuclease Cas1 family.</text>
</comment>
<keyword evidence="7 10" id="KW-0238">DNA-binding</keyword>
<evidence type="ECO:0000256" key="9">
    <source>
        <dbReference type="ARBA" id="ARBA00038592"/>
    </source>
</evidence>
<dbReference type="InterPro" id="IPR050646">
    <property type="entry name" value="Cas1"/>
</dbReference>
<keyword evidence="12" id="KW-1185">Reference proteome</keyword>
<dbReference type="GO" id="GO:0004520">
    <property type="term" value="F:DNA endonuclease activity"/>
    <property type="evidence" value="ECO:0007669"/>
    <property type="project" value="InterPro"/>
</dbReference>
<evidence type="ECO:0000256" key="10">
    <source>
        <dbReference type="HAMAP-Rule" id="MF_01470"/>
    </source>
</evidence>
<comment type="subunit">
    <text evidence="9 10">Homodimer, forms a heterotetramer with a Cas2 homodimer.</text>
</comment>
<dbReference type="NCBIfam" id="TIGR00287">
    <property type="entry name" value="cas1"/>
    <property type="match status" value="1"/>
</dbReference>
<dbReference type="InterPro" id="IPR019855">
    <property type="entry name" value="CRISPR-assoc_Cas1_NMENI"/>
</dbReference>
<dbReference type="EC" id="3.1.-.-" evidence="10"/>
<dbReference type="EMBL" id="CP022022">
    <property type="protein sequence ID" value="ASF42910.1"/>
    <property type="molecule type" value="Genomic_DNA"/>
</dbReference>
<sequence>MLYRSIYIGNPTHLKLKDKQLKITDPTTQTVKGSVPIEDLGLLMLDHYQITVSHQLLQELMKNNVVLISCDEKHLPLGAMLPFSGNTQYSERVKTQLEVSEPLKKQLWKQTVECKIQNQAKVLEHLGKYADPMYDYLKEVKSGDTTNMEGIAAQHYWKYLIDYDFLRDRFGEYPNQFFNFGYGVLLSIVARALVDTGLLLVLGIFHRNKYNPYCLASDIMEPYRPIVDLLVMEWLTTHPEVEELNKESKAHILQMATRDVQIEKNTHPLIVAVKNTASSLYKCYTGEKRLIAYPEL</sequence>
<name>A0A1Z4BNU9_9FLAO</name>
<feature type="binding site" evidence="10">
    <location>
        <position position="206"/>
    </location>
    <ligand>
        <name>Mn(2+)</name>
        <dbReference type="ChEBI" id="CHEBI:29035"/>
    </ligand>
</feature>
<dbReference type="InterPro" id="IPR042206">
    <property type="entry name" value="CRISPR-assoc_Cas1_C"/>
</dbReference>
<keyword evidence="6 10" id="KW-0051">Antiviral defense</keyword>
<dbReference type="NCBIfam" id="TIGR03639">
    <property type="entry name" value="cas1_NMENI"/>
    <property type="match status" value="1"/>
</dbReference>
<comment type="function">
    <text evidence="10">CRISPR (clustered regularly interspaced short palindromic repeat), is an adaptive immune system that provides protection against mobile genetic elements (viruses, transposable elements and conjugative plasmids). CRISPR clusters contain spacers, sequences complementary to antecedent mobile elements, and target invading nucleic acids. CRISPR clusters are transcribed and processed into CRISPR RNA (crRNA). Acts as a dsDNA endonuclease. Involved in the integration of spacer DNA into the CRISPR cassette.</text>
</comment>
<evidence type="ECO:0000256" key="7">
    <source>
        <dbReference type="ARBA" id="ARBA00023125"/>
    </source>
</evidence>
<evidence type="ECO:0000256" key="8">
    <source>
        <dbReference type="ARBA" id="ARBA00023211"/>
    </source>
</evidence>
<evidence type="ECO:0000256" key="6">
    <source>
        <dbReference type="ARBA" id="ARBA00023118"/>
    </source>
</evidence>
<keyword evidence="2 10" id="KW-0479">Metal-binding</keyword>
<reference evidence="12" key="1">
    <citation type="submission" date="2017-06" db="EMBL/GenBank/DDBJ databases">
        <title>Complete genome sequence of Capnocytophaga sp. KCOM 1579 (=ChDC OS43) isolated from a human refractory periapical abscess lesion.</title>
        <authorList>
            <person name="Kook J.-K."/>
            <person name="Park S.-N."/>
            <person name="Lim Y.K."/>
            <person name="Roh H."/>
        </authorList>
    </citation>
    <scope>NUCLEOTIDE SEQUENCE [LARGE SCALE GENOMIC DNA]</scope>
    <source>
        <strain evidence="12">ChDC OS43</strain>
    </source>
</reference>
<keyword evidence="8 10" id="KW-0464">Manganese</keyword>
<dbReference type="InterPro" id="IPR002729">
    <property type="entry name" value="CRISPR-assoc_Cas1"/>
</dbReference>
<dbReference type="GO" id="GO:0003677">
    <property type="term" value="F:DNA binding"/>
    <property type="evidence" value="ECO:0007669"/>
    <property type="project" value="UniProtKB-KW"/>
</dbReference>
<organism evidence="11 12">
    <name type="scientific">Capnocytophaga endodontalis</name>
    <dbReference type="NCBI Taxonomy" id="2708117"/>
    <lineage>
        <taxon>Bacteria</taxon>
        <taxon>Pseudomonadati</taxon>
        <taxon>Bacteroidota</taxon>
        <taxon>Flavobacteriia</taxon>
        <taxon>Flavobacteriales</taxon>
        <taxon>Flavobacteriaceae</taxon>
        <taxon>Capnocytophaga</taxon>
    </lineage>
</organism>
<evidence type="ECO:0000256" key="5">
    <source>
        <dbReference type="ARBA" id="ARBA00022842"/>
    </source>
</evidence>
<dbReference type="PANTHER" id="PTHR34353:SF2">
    <property type="entry name" value="CRISPR-ASSOCIATED ENDONUCLEASE CAS1 1"/>
    <property type="match status" value="1"/>
</dbReference>
<feature type="binding site" evidence="10">
    <location>
        <position position="221"/>
    </location>
    <ligand>
        <name>Mn(2+)</name>
        <dbReference type="ChEBI" id="CHEBI:29035"/>
    </ligand>
</feature>
<gene>
    <name evidence="10" type="primary">cas1</name>
    <name evidence="11" type="ORF">CBG49_07410</name>
</gene>
<dbReference type="Proteomes" id="UP000197007">
    <property type="component" value="Chromosome"/>
</dbReference>
<evidence type="ECO:0000256" key="4">
    <source>
        <dbReference type="ARBA" id="ARBA00022801"/>
    </source>
</evidence>
<dbReference type="PANTHER" id="PTHR34353">
    <property type="entry name" value="CRISPR-ASSOCIATED ENDONUCLEASE CAS1 1"/>
    <property type="match status" value="1"/>
</dbReference>
<dbReference type="Gene3D" id="1.20.120.920">
    <property type="entry name" value="CRISPR-associated endonuclease Cas1, C-terminal domain"/>
    <property type="match status" value="1"/>
</dbReference>
<evidence type="ECO:0000256" key="3">
    <source>
        <dbReference type="ARBA" id="ARBA00022759"/>
    </source>
</evidence>
<keyword evidence="5 10" id="KW-0460">Magnesium</keyword>
<dbReference type="AlphaFoldDB" id="A0A1Z4BNU9"/>
<protein>
    <recommendedName>
        <fullName evidence="10">CRISPR-associated endonuclease Cas1</fullName>
        <ecNumber evidence="10">3.1.-.-</ecNumber>
    </recommendedName>
</protein>
<keyword evidence="3 10" id="KW-0255">Endonuclease</keyword>
<feature type="binding site" evidence="10">
    <location>
        <position position="149"/>
    </location>
    <ligand>
        <name>Mn(2+)</name>
        <dbReference type="ChEBI" id="CHEBI:29035"/>
    </ligand>
</feature>
<comment type="cofactor">
    <cofactor evidence="10">
        <name>Mg(2+)</name>
        <dbReference type="ChEBI" id="CHEBI:18420"/>
    </cofactor>
    <cofactor evidence="10">
        <name>Mn(2+)</name>
        <dbReference type="ChEBI" id="CHEBI:29035"/>
    </cofactor>
</comment>
<keyword evidence="4 10" id="KW-0378">Hydrolase</keyword>
<evidence type="ECO:0000313" key="12">
    <source>
        <dbReference type="Proteomes" id="UP000197007"/>
    </source>
</evidence>
<dbReference type="GO" id="GO:0051607">
    <property type="term" value="P:defense response to virus"/>
    <property type="evidence" value="ECO:0007669"/>
    <property type="project" value="UniProtKB-UniRule"/>
</dbReference>
<evidence type="ECO:0000313" key="11">
    <source>
        <dbReference type="EMBL" id="ASF42910.1"/>
    </source>
</evidence>
<keyword evidence="1 10" id="KW-0540">Nuclease</keyword>
<evidence type="ECO:0000256" key="1">
    <source>
        <dbReference type="ARBA" id="ARBA00022722"/>
    </source>
</evidence>
<dbReference type="GO" id="GO:0043571">
    <property type="term" value="P:maintenance of CRISPR repeat elements"/>
    <property type="evidence" value="ECO:0007669"/>
    <property type="project" value="UniProtKB-UniRule"/>
</dbReference>
<proteinExistence type="inferred from homology"/>
<evidence type="ECO:0000256" key="2">
    <source>
        <dbReference type="ARBA" id="ARBA00022723"/>
    </source>
</evidence>
<dbReference type="KEGG" id="capn:CBG49_07410"/>
<dbReference type="GO" id="GO:0046872">
    <property type="term" value="F:metal ion binding"/>
    <property type="evidence" value="ECO:0007669"/>
    <property type="project" value="UniProtKB-UniRule"/>
</dbReference>
<dbReference type="Pfam" id="PF01867">
    <property type="entry name" value="Cas_Cas1"/>
    <property type="match status" value="1"/>
</dbReference>
<accession>A0A1Z4BNU9</accession>
<dbReference type="GO" id="GO:0016787">
    <property type="term" value="F:hydrolase activity"/>
    <property type="evidence" value="ECO:0007669"/>
    <property type="project" value="UniProtKB-KW"/>
</dbReference>
<dbReference type="HAMAP" id="MF_01470">
    <property type="entry name" value="Cas1"/>
    <property type="match status" value="1"/>
</dbReference>
<dbReference type="RefSeq" id="WP_088593992.1">
    <property type="nucleotide sequence ID" value="NZ_CP022022.1"/>
</dbReference>